<dbReference type="Proteomes" id="UP000738826">
    <property type="component" value="Unassembled WGS sequence"/>
</dbReference>
<accession>A0A8J8CJ28</accession>
<reference evidence="1" key="1">
    <citation type="submission" date="2019-11" db="EMBL/GenBank/DDBJ databases">
        <title>Lipid analysis of CO2-rich subsurface aquifers suggests an autotrophy-based deep biosphere with lysolipids enriched in CPR bacteria.</title>
        <authorList>
            <person name="Probst A.J."/>
            <person name="Elling F.J."/>
            <person name="Castelle C.J."/>
            <person name="Zhu Q."/>
            <person name="Elvert M."/>
            <person name="Birarda G."/>
            <person name="Holman H.-Y."/>
            <person name="Lane K.R."/>
            <person name="Ladd B."/>
            <person name="Ryan M.C."/>
            <person name="Woyke T."/>
            <person name="Hinrichs K.-U."/>
            <person name="Banfield J.F."/>
        </authorList>
    </citation>
    <scope>NUCLEOTIDE SEQUENCE</scope>
    <source>
        <strain evidence="1">CG_2015-04_33_537</strain>
    </source>
</reference>
<sequence>MIVYLGGVRNSAVASQPCPSCHTTTDKELCYASPKSPSATSFIRMMLSEIRLGIKRDCTTYITKRMLGTHPFKLG</sequence>
<name>A0A8J8CJ28_9ARCH</name>
<protein>
    <submittedName>
        <fullName evidence="1">Uncharacterized protein</fullName>
    </submittedName>
</protein>
<comment type="caution">
    <text evidence="1">The sequence shown here is derived from an EMBL/GenBank/DDBJ whole genome shotgun (WGS) entry which is preliminary data.</text>
</comment>
<evidence type="ECO:0000313" key="1">
    <source>
        <dbReference type="EMBL" id="NCS91565.1"/>
    </source>
</evidence>
<gene>
    <name evidence="1" type="ORF">GW779_04035</name>
</gene>
<proteinExistence type="predicted"/>
<evidence type="ECO:0000313" key="2">
    <source>
        <dbReference type="Proteomes" id="UP000738826"/>
    </source>
</evidence>
<dbReference type="EMBL" id="JAACQH010000081">
    <property type="protein sequence ID" value="NCS91565.1"/>
    <property type="molecule type" value="Genomic_DNA"/>
</dbReference>
<dbReference type="AlphaFoldDB" id="A0A8J8CJ28"/>
<organism evidence="1 2">
    <name type="scientific">Candidatus Altarchaeum hamiconexum</name>
    <dbReference type="NCBI Taxonomy" id="1803513"/>
    <lineage>
        <taxon>Archaea</taxon>
        <taxon>Candidatus Altarchaeota</taxon>
        <taxon>Candidatus Altiarchaeia</taxon>
        <taxon>Candidatus Altarchaeales</taxon>
        <taxon>Candidatus Altarchaeaceae</taxon>
        <taxon>Candidatus Altarchaeum</taxon>
    </lineage>
</organism>